<dbReference type="InterPro" id="IPR036439">
    <property type="entry name" value="Dockerin_dom_sf"/>
</dbReference>
<gene>
    <name evidence="2" type="ORF">METZ01_LOCUS192857</name>
</gene>
<reference evidence="2" key="1">
    <citation type="submission" date="2018-05" db="EMBL/GenBank/DDBJ databases">
        <authorList>
            <person name="Lanie J.A."/>
            <person name="Ng W.-L."/>
            <person name="Kazmierczak K.M."/>
            <person name="Andrzejewski T.M."/>
            <person name="Davidsen T.M."/>
            <person name="Wayne K.J."/>
            <person name="Tettelin H."/>
            <person name="Glass J.I."/>
            <person name="Rusch D."/>
            <person name="Podicherti R."/>
            <person name="Tsui H.-C.T."/>
            <person name="Winkler M.E."/>
        </authorList>
    </citation>
    <scope>NUCLEOTIDE SEQUENCE</scope>
</reference>
<evidence type="ECO:0000259" key="1">
    <source>
        <dbReference type="PROSITE" id="PS51766"/>
    </source>
</evidence>
<feature type="domain" description="Dockerin" evidence="1">
    <location>
        <begin position="277"/>
        <end position="333"/>
    </location>
</feature>
<name>A0A382DQT4_9ZZZZ</name>
<dbReference type="PROSITE" id="PS51766">
    <property type="entry name" value="DOCKERIN"/>
    <property type="match status" value="1"/>
</dbReference>
<dbReference type="InterPro" id="IPR016134">
    <property type="entry name" value="Dockerin_dom"/>
</dbReference>
<dbReference type="GO" id="GO:0000272">
    <property type="term" value="P:polysaccharide catabolic process"/>
    <property type="evidence" value="ECO:0007669"/>
    <property type="project" value="InterPro"/>
</dbReference>
<accession>A0A382DQT4</accession>
<dbReference type="Gene3D" id="1.10.1330.10">
    <property type="entry name" value="Dockerin domain"/>
    <property type="match status" value="1"/>
</dbReference>
<evidence type="ECO:0000313" key="2">
    <source>
        <dbReference type="EMBL" id="SVB40003.1"/>
    </source>
</evidence>
<protein>
    <recommendedName>
        <fullName evidence="1">Dockerin domain-containing protein</fullName>
    </recommendedName>
</protein>
<organism evidence="2">
    <name type="scientific">marine metagenome</name>
    <dbReference type="NCBI Taxonomy" id="408172"/>
    <lineage>
        <taxon>unclassified sequences</taxon>
        <taxon>metagenomes</taxon>
        <taxon>ecological metagenomes</taxon>
    </lineage>
</organism>
<dbReference type="EMBL" id="UINC01040312">
    <property type="protein sequence ID" value="SVB40003.1"/>
    <property type="molecule type" value="Genomic_DNA"/>
</dbReference>
<sequence length="333" mass="37034">MVRKIASYWFALVPLFMVAQNEVCFDIESNPDPFNPALSSFPKYINVLDCIHIYGESQISDAKMLHAAAVAAELLDNNEDGIVDDPAVEASLRNLDTMMPLFNSEWSSGQDNVFDYYDGCLGAVLYNNEIDPSQPGHWGDDASVEEILHTINTCGQLEVYPQAFGLQPNSSLMSDAMDIARGGQFTNIPNNYPEEAWYHYDDWTCDYECMAMEYLYWCIVSDMGILNDTQTCNGIDNEWELCSPELFESTDLAMHAVVNDPQYRLPQLAPDGNYCPEDSLQGDITGDGIVNILDIIATVNLVLGGDYNNDADLNSDGNVDILDVIIIVNIILV</sequence>
<dbReference type="AlphaFoldDB" id="A0A382DQT4"/>
<proteinExistence type="predicted"/>
<dbReference type="SUPFAM" id="SSF63446">
    <property type="entry name" value="Type I dockerin domain"/>
    <property type="match status" value="1"/>
</dbReference>